<sequence>MNHPFRLSSLAGACATGAAALLLGGCAALQNYDMPTAQNAIGIPGSDGTATDMGAPDATSAVVALKTAAGAPAGRALLTQLPQGGGVEIAIEVQDMAPGLHGFHIHANGECAPGPDAATGRVVDFGAAGGHFDPYTTRNHGRPGQSPYEAHAGEAPNIQVGADGRGSLRFTNPHVTLLAGKTSVLGRTLIVHEKQDDYASDPAGNSGSRLACGLIEPAAPSMVQGRATLEGANAYPEGIAVDPRTGIAYVGSSTEGHLYRIARGTQKAERFQLGGSPGRQAALGMKVDGNGRLWVAGGATDTVAVVDLQSAATLAVIEGPKDGQAFLNDIALAPQHAYVTDSFRPVLWRIATAPGAPAALEPWLDLRNTPIRYQPNQMNLNGIVASADGHRLLAVQHATGQLWRIDTGTRDVAEVRLEGGDLRNGDGLVLAGPGDLYVMRNANNELVRVALTSDWGSGRIVQRLRDPRLKYPTTAALHGSALLVVNGQLDRQKAPPPQLPFDVLRIALPR</sequence>
<evidence type="ECO:0000313" key="4">
    <source>
        <dbReference type="EMBL" id="SDP69001.1"/>
    </source>
</evidence>
<dbReference type="Gene3D" id="2.120.10.30">
    <property type="entry name" value="TolB, C-terminal domain"/>
    <property type="match status" value="1"/>
</dbReference>
<comment type="similarity">
    <text evidence="1">Belongs to the Cu-Zn superoxide dismutase family.</text>
</comment>
<evidence type="ECO:0000256" key="1">
    <source>
        <dbReference type="ARBA" id="ARBA00010457"/>
    </source>
</evidence>
<protein>
    <submittedName>
        <fullName evidence="4">Superoxide dismutase, Cu-Zn family</fullName>
    </submittedName>
</protein>
<proteinExistence type="inferred from homology"/>
<dbReference type="OrthoDB" id="5431326at2"/>
<evidence type="ECO:0000256" key="2">
    <source>
        <dbReference type="SAM" id="SignalP"/>
    </source>
</evidence>
<feature type="domain" description="Superoxide dismutase copper/zinc binding" evidence="3">
    <location>
        <begin position="74"/>
        <end position="215"/>
    </location>
</feature>
<feature type="chain" id="PRO_5011586702" evidence="2">
    <location>
        <begin position="21"/>
        <end position="510"/>
    </location>
</feature>
<dbReference type="AlphaFoldDB" id="A0A1H0US73"/>
<dbReference type="PROSITE" id="PS00332">
    <property type="entry name" value="SOD_CU_ZN_2"/>
    <property type="match status" value="1"/>
</dbReference>
<dbReference type="InterPro" id="IPR011042">
    <property type="entry name" value="6-blade_b-propeller_TolB-like"/>
</dbReference>
<dbReference type="InterPro" id="IPR001424">
    <property type="entry name" value="SOD_Cu_Zn_dom"/>
</dbReference>
<dbReference type="CDD" id="cd00305">
    <property type="entry name" value="Cu-Zn_Superoxide_Dismutase"/>
    <property type="match status" value="1"/>
</dbReference>
<keyword evidence="5" id="KW-1185">Reference proteome</keyword>
<gene>
    <name evidence="4" type="ORF">SAMN04489708_12173</name>
</gene>
<name>A0A1H0US73_9BURK</name>
<reference evidence="5" key="1">
    <citation type="submission" date="2016-10" db="EMBL/GenBank/DDBJ databases">
        <authorList>
            <person name="Varghese N."/>
            <person name="Submissions S."/>
        </authorList>
    </citation>
    <scope>NUCLEOTIDE SEQUENCE [LARGE SCALE GENOMIC DNA]</scope>
    <source>
        <strain evidence="5">DSM 17101</strain>
    </source>
</reference>
<dbReference type="PANTHER" id="PTHR10003">
    <property type="entry name" value="SUPEROXIDE DISMUTASE CU-ZN -RELATED"/>
    <property type="match status" value="1"/>
</dbReference>
<dbReference type="InterPro" id="IPR018152">
    <property type="entry name" value="SOD_Cu/Zn_BS"/>
</dbReference>
<dbReference type="SUPFAM" id="SSF49329">
    <property type="entry name" value="Cu,Zn superoxide dismutase-like"/>
    <property type="match status" value="1"/>
</dbReference>
<dbReference type="InterPro" id="IPR036423">
    <property type="entry name" value="SOD-like_Cu/Zn_dom_sf"/>
</dbReference>
<dbReference type="GO" id="GO:0006801">
    <property type="term" value="P:superoxide metabolic process"/>
    <property type="evidence" value="ECO:0007669"/>
    <property type="project" value="InterPro"/>
</dbReference>
<dbReference type="Pfam" id="PF00080">
    <property type="entry name" value="Sod_Cu"/>
    <property type="match status" value="1"/>
</dbReference>
<accession>A0A1H0US73</accession>
<evidence type="ECO:0000313" key="5">
    <source>
        <dbReference type="Proteomes" id="UP000199317"/>
    </source>
</evidence>
<evidence type="ECO:0000259" key="3">
    <source>
        <dbReference type="Pfam" id="PF00080"/>
    </source>
</evidence>
<dbReference type="InterPro" id="IPR024134">
    <property type="entry name" value="SOD_Cu/Zn_/chaperone"/>
</dbReference>
<organism evidence="4 5">
    <name type="scientific">Paracidovorax cattleyae</name>
    <dbReference type="NCBI Taxonomy" id="80868"/>
    <lineage>
        <taxon>Bacteria</taxon>
        <taxon>Pseudomonadati</taxon>
        <taxon>Pseudomonadota</taxon>
        <taxon>Betaproteobacteria</taxon>
        <taxon>Burkholderiales</taxon>
        <taxon>Comamonadaceae</taxon>
        <taxon>Paracidovorax</taxon>
    </lineage>
</organism>
<dbReference type="EMBL" id="FNJL01000021">
    <property type="protein sequence ID" value="SDP69001.1"/>
    <property type="molecule type" value="Genomic_DNA"/>
</dbReference>
<dbReference type="SUPFAM" id="SSF63829">
    <property type="entry name" value="Calcium-dependent phosphotriesterase"/>
    <property type="match status" value="1"/>
</dbReference>
<feature type="signal peptide" evidence="2">
    <location>
        <begin position="1"/>
        <end position="20"/>
    </location>
</feature>
<dbReference type="GO" id="GO:0005507">
    <property type="term" value="F:copper ion binding"/>
    <property type="evidence" value="ECO:0007669"/>
    <property type="project" value="InterPro"/>
</dbReference>
<dbReference type="PROSITE" id="PS51257">
    <property type="entry name" value="PROKAR_LIPOPROTEIN"/>
    <property type="match status" value="1"/>
</dbReference>
<keyword evidence="2" id="KW-0732">Signal</keyword>
<dbReference type="Gene3D" id="2.60.40.200">
    <property type="entry name" value="Superoxide dismutase, copper/zinc binding domain"/>
    <property type="match status" value="1"/>
</dbReference>
<dbReference type="RefSeq" id="WP_092836334.1">
    <property type="nucleotide sequence ID" value="NZ_FNJL01000021.1"/>
</dbReference>
<dbReference type="Proteomes" id="UP000199317">
    <property type="component" value="Unassembled WGS sequence"/>
</dbReference>